<dbReference type="Pfam" id="PF01370">
    <property type="entry name" value="Epimerase"/>
    <property type="match status" value="1"/>
</dbReference>
<dbReference type="RefSeq" id="WP_172977859.1">
    <property type="nucleotide sequence ID" value="NZ_JACHEJ010000019.1"/>
</dbReference>
<dbReference type="GO" id="GO:0003978">
    <property type="term" value="F:UDP-glucose 4-epimerase activity"/>
    <property type="evidence" value="ECO:0007669"/>
    <property type="project" value="UniProtKB-EC"/>
</dbReference>
<feature type="domain" description="NAD-dependent epimerase/dehydratase" evidence="1">
    <location>
        <begin position="15"/>
        <end position="195"/>
    </location>
</feature>
<evidence type="ECO:0000313" key="2">
    <source>
        <dbReference type="EMBL" id="MBB6182082.1"/>
    </source>
</evidence>
<proteinExistence type="predicted"/>
<reference evidence="2 3" key="1">
    <citation type="submission" date="2020-08" db="EMBL/GenBank/DDBJ databases">
        <title>Genomic Encyclopedia of Type Strains, Phase IV (KMG-IV): sequencing the most valuable type-strain genomes for metagenomic binning, comparative biology and taxonomic classification.</title>
        <authorList>
            <person name="Goeker M."/>
        </authorList>
    </citation>
    <scope>NUCLEOTIDE SEQUENCE [LARGE SCALE GENOMIC DNA]</scope>
    <source>
        <strain evidence="2 3">DSM 102134</strain>
    </source>
</reference>
<organism evidence="2 3">
    <name type="scientific">Pseudorhizobium flavum</name>
    <dbReference type="NCBI Taxonomy" id="1335061"/>
    <lineage>
        <taxon>Bacteria</taxon>
        <taxon>Pseudomonadati</taxon>
        <taxon>Pseudomonadota</taxon>
        <taxon>Alphaproteobacteria</taxon>
        <taxon>Hyphomicrobiales</taxon>
        <taxon>Rhizobiaceae</taxon>
        <taxon>Rhizobium/Agrobacterium group</taxon>
        <taxon>Pseudorhizobium</taxon>
    </lineage>
</organism>
<sequence>MPETTEMRKPLNETVLVTGSEGFIGLELAQHLLSQGFNVIGASRAPSAKTGQKVPLRRLPCPASPDEEFDALLEGVDHVVHLAGIAHTQLKTDATTAYHQANVVLTDRLAAASARRLNGKFIFISSIRAQCGSTADSLVRETDTPSPTDLYGQSKLAAEKVVAGVLISQRYTVLRPVVVYGRGVRGNMRSLVALAKLPFPLPFAGLIEKRSFLSRSALCSAIAHCLVTPDTDGRTFIVADRSAVSASEAVKALRRGLDKAPRLFWCSPILLRLAAQMFGQGRRWKTLSGKLVVSVDALERTGWQPVEDSIDELRQIAAYL</sequence>
<dbReference type="Gene3D" id="3.40.50.720">
    <property type="entry name" value="NAD(P)-binding Rossmann-like Domain"/>
    <property type="match status" value="1"/>
</dbReference>
<dbReference type="AlphaFoldDB" id="A0A7W9Z118"/>
<evidence type="ECO:0000313" key="3">
    <source>
        <dbReference type="Proteomes" id="UP000535501"/>
    </source>
</evidence>
<keyword evidence="2" id="KW-0413">Isomerase</keyword>
<name>A0A7W9Z118_9HYPH</name>
<dbReference type="InterPro" id="IPR001509">
    <property type="entry name" value="Epimerase_deHydtase"/>
</dbReference>
<dbReference type="SUPFAM" id="SSF51735">
    <property type="entry name" value="NAD(P)-binding Rossmann-fold domains"/>
    <property type="match status" value="1"/>
</dbReference>
<dbReference type="PANTHER" id="PTHR43245:SF58">
    <property type="entry name" value="BLL5923 PROTEIN"/>
    <property type="match status" value="1"/>
</dbReference>
<keyword evidence="3" id="KW-1185">Reference proteome</keyword>
<evidence type="ECO:0000259" key="1">
    <source>
        <dbReference type="Pfam" id="PF01370"/>
    </source>
</evidence>
<protein>
    <submittedName>
        <fullName evidence="2">UDP-glucose 4-epimerase</fullName>
        <ecNumber evidence="2">5.1.3.2</ecNumber>
    </submittedName>
</protein>
<dbReference type="EMBL" id="JACHEJ010000019">
    <property type="protein sequence ID" value="MBB6182082.1"/>
    <property type="molecule type" value="Genomic_DNA"/>
</dbReference>
<accession>A0A7W9Z118</accession>
<dbReference type="InterPro" id="IPR036291">
    <property type="entry name" value="NAD(P)-bd_dom_sf"/>
</dbReference>
<dbReference type="PANTHER" id="PTHR43245">
    <property type="entry name" value="BIFUNCTIONAL POLYMYXIN RESISTANCE PROTEIN ARNA"/>
    <property type="match status" value="1"/>
</dbReference>
<dbReference type="InterPro" id="IPR050177">
    <property type="entry name" value="Lipid_A_modif_metabolic_enz"/>
</dbReference>
<dbReference type="Proteomes" id="UP000535501">
    <property type="component" value="Unassembled WGS sequence"/>
</dbReference>
<comment type="caution">
    <text evidence="2">The sequence shown here is derived from an EMBL/GenBank/DDBJ whole genome shotgun (WGS) entry which is preliminary data.</text>
</comment>
<dbReference type="EC" id="5.1.3.2" evidence="2"/>
<gene>
    <name evidence="2" type="ORF">HNQ75_004071</name>
</gene>